<feature type="domain" description="HTH lysR-type" evidence="5">
    <location>
        <begin position="1"/>
        <end position="58"/>
    </location>
</feature>
<dbReference type="InterPro" id="IPR036390">
    <property type="entry name" value="WH_DNA-bd_sf"/>
</dbReference>
<evidence type="ECO:0000256" key="1">
    <source>
        <dbReference type="ARBA" id="ARBA00009437"/>
    </source>
</evidence>
<dbReference type="Gene3D" id="1.10.10.10">
    <property type="entry name" value="Winged helix-like DNA-binding domain superfamily/Winged helix DNA-binding domain"/>
    <property type="match status" value="1"/>
</dbReference>
<evidence type="ECO:0000313" key="6">
    <source>
        <dbReference type="EMBL" id="ANF56163.1"/>
    </source>
</evidence>
<dbReference type="PROSITE" id="PS50931">
    <property type="entry name" value="HTH_LYSR"/>
    <property type="match status" value="1"/>
</dbReference>
<dbReference type="InterPro" id="IPR005119">
    <property type="entry name" value="LysR_subst-bd"/>
</dbReference>
<dbReference type="CDD" id="cd05466">
    <property type="entry name" value="PBP2_LTTR_substrate"/>
    <property type="match status" value="1"/>
</dbReference>
<dbReference type="Proteomes" id="UP000077875">
    <property type="component" value="Chromosome"/>
</dbReference>
<dbReference type="PANTHER" id="PTHR30126:SF2">
    <property type="entry name" value="HTH-TYPE TRANSCRIPTIONAL REGULATOR YJIE"/>
    <property type="match status" value="1"/>
</dbReference>
<organism evidence="6 7">
    <name type="scientific">Halotalea alkalilenta</name>
    <dbReference type="NCBI Taxonomy" id="376489"/>
    <lineage>
        <taxon>Bacteria</taxon>
        <taxon>Pseudomonadati</taxon>
        <taxon>Pseudomonadota</taxon>
        <taxon>Gammaproteobacteria</taxon>
        <taxon>Oceanospirillales</taxon>
        <taxon>Halomonadaceae</taxon>
        <taxon>Halotalea</taxon>
    </lineage>
</organism>
<evidence type="ECO:0000313" key="7">
    <source>
        <dbReference type="Proteomes" id="UP000077875"/>
    </source>
</evidence>
<keyword evidence="7" id="KW-1185">Reference proteome</keyword>
<dbReference type="STRING" id="376489.A5892_00710"/>
<evidence type="ECO:0000256" key="3">
    <source>
        <dbReference type="ARBA" id="ARBA00023125"/>
    </source>
</evidence>
<proteinExistence type="inferred from homology"/>
<dbReference type="FunFam" id="1.10.10.10:FF:000001">
    <property type="entry name" value="LysR family transcriptional regulator"/>
    <property type="match status" value="1"/>
</dbReference>
<keyword evidence="2" id="KW-0805">Transcription regulation</keyword>
<dbReference type="AlphaFoldDB" id="A0A172YA99"/>
<dbReference type="RefSeq" id="WP_064121158.1">
    <property type="nucleotide sequence ID" value="NZ_CP015243.1"/>
</dbReference>
<dbReference type="EMBL" id="CP015243">
    <property type="protein sequence ID" value="ANF56163.1"/>
    <property type="molecule type" value="Genomic_DNA"/>
</dbReference>
<protein>
    <recommendedName>
        <fullName evidence="5">HTH lysR-type domain-containing protein</fullName>
    </recommendedName>
</protein>
<dbReference type="Pfam" id="PF00126">
    <property type="entry name" value="HTH_1"/>
    <property type="match status" value="1"/>
</dbReference>
<dbReference type="GO" id="GO:0003700">
    <property type="term" value="F:DNA-binding transcription factor activity"/>
    <property type="evidence" value="ECO:0007669"/>
    <property type="project" value="InterPro"/>
</dbReference>
<evidence type="ECO:0000256" key="2">
    <source>
        <dbReference type="ARBA" id="ARBA00023015"/>
    </source>
</evidence>
<keyword evidence="4" id="KW-0804">Transcription</keyword>
<sequence>MELKWFEDFVTLARCLNFSRAASERHVTQSALSRRIRLLEQRLGFPLVDRTTHPVGLTREGLAFLPKAREILSTLQRTRVELGSIDDGQPCVINFAALNTLCLTFFPPWFAGLQQGHPSLQVRFCDPRPSFAGTVSTLIEGESDLMLTYAHPWVAPGDILPRCPSVSLGVEWLVPVSRLDEAGRPLHPIDAEGPIRYLGYREGAFFAQLLVRLFERQPLELVTVYENTMSSALKGMVMAGSGLAWLPESLVRTELDAGLLGLAGDAHWHQKVEIRLYRSPRPLGRGIEQLWEEIVGGSASPARKSSDHLLVRV</sequence>
<evidence type="ECO:0000256" key="4">
    <source>
        <dbReference type="ARBA" id="ARBA00023163"/>
    </source>
</evidence>
<dbReference type="GO" id="GO:0000976">
    <property type="term" value="F:transcription cis-regulatory region binding"/>
    <property type="evidence" value="ECO:0007669"/>
    <property type="project" value="TreeGrafter"/>
</dbReference>
<dbReference type="SUPFAM" id="SSF46785">
    <property type="entry name" value="Winged helix' DNA-binding domain"/>
    <property type="match status" value="1"/>
</dbReference>
<dbReference type="Pfam" id="PF03466">
    <property type="entry name" value="LysR_substrate"/>
    <property type="match status" value="1"/>
</dbReference>
<dbReference type="SUPFAM" id="SSF53850">
    <property type="entry name" value="Periplasmic binding protein-like II"/>
    <property type="match status" value="1"/>
</dbReference>
<accession>A0A172YA99</accession>
<comment type="similarity">
    <text evidence="1">Belongs to the LysR transcriptional regulatory family.</text>
</comment>
<dbReference type="PRINTS" id="PR00039">
    <property type="entry name" value="HTHLYSR"/>
</dbReference>
<reference evidence="6 7" key="1">
    <citation type="submission" date="2016-04" db="EMBL/GenBank/DDBJ databases">
        <title>Complete Genome Sequence of Halotalea alkalilenta IHB B 13600.</title>
        <authorList>
            <person name="Swarnkar M.K."/>
            <person name="Sharma A."/>
            <person name="Kaushal K."/>
            <person name="Soni R."/>
            <person name="Rana S."/>
            <person name="Singh A.K."/>
            <person name="Gulati A."/>
        </authorList>
    </citation>
    <scope>NUCLEOTIDE SEQUENCE [LARGE SCALE GENOMIC DNA]</scope>
    <source>
        <strain evidence="6 7">IHB B 13600</strain>
    </source>
</reference>
<keyword evidence="3" id="KW-0238">DNA-binding</keyword>
<gene>
    <name evidence="6" type="ORF">A5892_00710</name>
</gene>
<evidence type="ECO:0000259" key="5">
    <source>
        <dbReference type="PROSITE" id="PS50931"/>
    </source>
</evidence>
<dbReference type="Gene3D" id="3.40.190.10">
    <property type="entry name" value="Periplasmic binding protein-like II"/>
    <property type="match status" value="2"/>
</dbReference>
<dbReference type="PANTHER" id="PTHR30126">
    <property type="entry name" value="HTH-TYPE TRANSCRIPTIONAL REGULATOR"/>
    <property type="match status" value="1"/>
</dbReference>
<dbReference type="InterPro" id="IPR036388">
    <property type="entry name" value="WH-like_DNA-bd_sf"/>
</dbReference>
<dbReference type="KEGG" id="haa:A5892_00710"/>
<dbReference type="InterPro" id="IPR000847">
    <property type="entry name" value="LysR_HTH_N"/>
</dbReference>
<name>A0A172YA99_9GAMM</name>